<dbReference type="RefSeq" id="WP_315727151.1">
    <property type="nucleotide sequence ID" value="NZ_JAVUPU010000007.1"/>
</dbReference>
<evidence type="ECO:0008006" key="3">
    <source>
        <dbReference type="Google" id="ProtNLM"/>
    </source>
</evidence>
<name>A0ABU3Q9G4_9SPHN</name>
<comment type="caution">
    <text evidence="1">The sequence shown here is derived from an EMBL/GenBank/DDBJ whole genome shotgun (WGS) entry which is preliminary data.</text>
</comment>
<dbReference type="EMBL" id="JAVUPU010000007">
    <property type="protein sequence ID" value="MDT9600050.1"/>
    <property type="molecule type" value="Genomic_DNA"/>
</dbReference>
<protein>
    <recommendedName>
        <fullName evidence="3">Secreted protein</fullName>
    </recommendedName>
</protein>
<proteinExistence type="predicted"/>
<keyword evidence="2" id="KW-1185">Reference proteome</keyword>
<reference evidence="1 2" key="1">
    <citation type="submission" date="2023-05" db="EMBL/GenBank/DDBJ databases">
        <authorList>
            <person name="Guo Y."/>
        </authorList>
    </citation>
    <scope>NUCLEOTIDE SEQUENCE [LARGE SCALE GENOMIC DNA]</scope>
    <source>
        <strain evidence="1 2">GR2756</strain>
    </source>
</reference>
<dbReference type="Proteomes" id="UP001259572">
    <property type="component" value="Unassembled WGS sequence"/>
</dbReference>
<organism evidence="1 2">
    <name type="scientific">Sphingosinicella rhizophila</name>
    <dbReference type="NCBI Taxonomy" id="3050082"/>
    <lineage>
        <taxon>Bacteria</taxon>
        <taxon>Pseudomonadati</taxon>
        <taxon>Pseudomonadota</taxon>
        <taxon>Alphaproteobacteria</taxon>
        <taxon>Sphingomonadales</taxon>
        <taxon>Sphingosinicellaceae</taxon>
        <taxon>Sphingosinicella</taxon>
    </lineage>
</organism>
<sequence length="71" mass="7033">MAAGAAIAVTFCLFAVTLSLLGEAVDDSPEDRAGGLAHGDLPSLPAGFLPAGAAAPFQVVSVPRTARKAAR</sequence>
<evidence type="ECO:0000313" key="1">
    <source>
        <dbReference type="EMBL" id="MDT9600050.1"/>
    </source>
</evidence>
<gene>
    <name evidence="1" type="ORF">RQX22_13905</name>
</gene>
<accession>A0ABU3Q9G4</accession>
<evidence type="ECO:0000313" key="2">
    <source>
        <dbReference type="Proteomes" id="UP001259572"/>
    </source>
</evidence>